<accession>A0ABX9HRK7</accession>
<dbReference type="InterPro" id="IPR005594">
    <property type="entry name" value="YadA_C"/>
</dbReference>
<comment type="caution">
    <text evidence="10">The sequence shown here is derived from an EMBL/GenBank/DDBJ whole genome shotgun (WGS) entry which is preliminary data.</text>
</comment>
<dbReference type="EMBL" id="QEQG01000003">
    <property type="protein sequence ID" value="RDF12137.1"/>
    <property type="molecule type" value="Genomic_DNA"/>
</dbReference>
<dbReference type="Pfam" id="PF19079">
    <property type="entry name" value="CFSR"/>
    <property type="match status" value="4"/>
</dbReference>
<evidence type="ECO:0000256" key="2">
    <source>
        <dbReference type="ARBA" id="ARBA00004442"/>
    </source>
</evidence>
<gene>
    <name evidence="10" type="ORF">DPV84_03485</name>
</gene>
<evidence type="ECO:0000256" key="4">
    <source>
        <dbReference type="ARBA" id="ARBA00022692"/>
    </source>
</evidence>
<dbReference type="InterPro" id="IPR011049">
    <property type="entry name" value="Serralysin-like_metalloprot_C"/>
</dbReference>
<dbReference type="Gene3D" id="2.150.10.10">
    <property type="entry name" value="Serralysin-like metalloprotease, C-terminal"/>
    <property type="match status" value="1"/>
</dbReference>
<dbReference type="PANTHER" id="PTHR24023:SF1082">
    <property type="entry name" value="COLLAGEN TRIPLE HELIX REPEAT"/>
    <property type="match status" value="1"/>
</dbReference>
<name>A0ABX9HRK7_9PAST</name>
<protein>
    <recommendedName>
        <fullName evidence="9">Trimeric autotransporter adhesin YadA-like C-terminal membrane anchor domain-containing protein</fullName>
    </recommendedName>
</protein>
<keyword evidence="11" id="KW-1185">Reference proteome</keyword>
<evidence type="ECO:0000256" key="5">
    <source>
        <dbReference type="ARBA" id="ARBA00022729"/>
    </source>
</evidence>
<keyword evidence="5" id="KW-0732">Signal</keyword>
<evidence type="ECO:0000256" key="3">
    <source>
        <dbReference type="ARBA" id="ARBA00022452"/>
    </source>
</evidence>
<evidence type="ECO:0000256" key="6">
    <source>
        <dbReference type="ARBA" id="ARBA00023136"/>
    </source>
</evidence>
<dbReference type="InterPro" id="IPR026394">
    <property type="entry name" value="RPT_S_cricet"/>
</dbReference>
<dbReference type="Pfam" id="PF03895">
    <property type="entry name" value="YadA_anchor"/>
    <property type="match status" value="1"/>
</dbReference>
<feature type="region of interest" description="Disordered" evidence="8">
    <location>
        <begin position="1"/>
        <end position="65"/>
    </location>
</feature>
<evidence type="ECO:0000256" key="1">
    <source>
        <dbReference type="ARBA" id="ARBA00004241"/>
    </source>
</evidence>
<dbReference type="SUPFAM" id="SSF54523">
    <property type="entry name" value="Pili subunits"/>
    <property type="match status" value="1"/>
</dbReference>
<feature type="non-terminal residue" evidence="10">
    <location>
        <position position="1"/>
    </location>
</feature>
<sequence>GAAGKNAEAKVVDNNNGTHTVTIVDGNGQTTSTIVKDGATGAKGDTGAAGATGAKGDTGADGKNAEAKVVDNNNGTHTVTIVDGNGQTTSTIVKDGATGAKGDTGADGKNAEAKVVDNNNGTHTVTIVDGNGQTTSTIVKDGATGATGADGKNAKADVKDNGNGTHTVTITDGDGNTTTTIVKDGKDAKAEVKDNGNGTHTVTITDGKGNTTTTIVKDGATGAKGDTGATGADGKNAKAEVKDNGNGTHTVTIIDGDGKTTSTIVKDGKAAAKGEKGDTGATGPKGDTGATGPKGDAGTTGAAGPEKHVDVVSGNENTTKVEVKANASKDGRDRFVVSANTTTTKVNDNGTVSVDPKGNGDSLVNATTVVNAINNASFNITTGNHVDKVVTDTNGGKTAKVKPGSTVTITSGKNVAVNQTVDAKGNPTFIISTTADVTHNNVTASNIVATNVTAGDVTAENVTANNVTTKNITVENGGNIDMGGNQVHNVANGTEPTDAVNISQLKANTTKVVSGHQSNVTLVSDNADGKVYKVDVNTTELSNVTTNGDITVPAGNGLVTAKDVANAINSAYWKVADNDGNVQHNVTASNTVQFVNGKGTSSNVTKAENGKNSVSYNVNVGDGLYIDSNNKVAANVTDVKAGDNVTVNKDAKGVYTVSANNTQASVTTEPNKGITVTPTTNANGTTNYKVTVDIDNDTITVNNQGKLVSNGATNFNVSTVDKGNQVANKGGSSTARVTSGKSVTYAAGKNIAIEQNGTEILVSTTEDVNHNSVTTNNLTVNEGGNLKVGPNSTVDMGGNQIHNVKAGEKDTDAVNVSQLRNNITNVNNRINKVQKEARGGIAGANAAAGLPQVYIPGKSMVAASAGTFKGESALAVGYSRSSDNGKVILKLQGNANTQGDVGGSVGVGYQW</sequence>
<feature type="compositionally biased region" description="Low complexity" evidence="8">
    <location>
        <begin position="36"/>
        <end position="57"/>
    </location>
</feature>
<dbReference type="PANTHER" id="PTHR24023">
    <property type="entry name" value="COLLAGEN ALPHA"/>
    <property type="match status" value="1"/>
</dbReference>
<dbReference type="InterPro" id="IPR037174">
    <property type="entry name" value="Trimeric_adhesin"/>
</dbReference>
<dbReference type="NCBIfam" id="TIGR04203">
    <property type="entry name" value="RPT_S_cricet"/>
    <property type="match status" value="6"/>
</dbReference>
<dbReference type="RefSeq" id="WP_192574125.1">
    <property type="nucleotide sequence ID" value="NZ_QEQG01000003.1"/>
</dbReference>
<evidence type="ECO:0000313" key="11">
    <source>
        <dbReference type="Proteomes" id="UP000253950"/>
    </source>
</evidence>
<dbReference type="Proteomes" id="UP000253950">
    <property type="component" value="Unassembled WGS sequence"/>
</dbReference>
<evidence type="ECO:0000259" key="9">
    <source>
        <dbReference type="Pfam" id="PF03895"/>
    </source>
</evidence>
<dbReference type="Gene3D" id="6.10.250.2120">
    <property type="match status" value="1"/>
</dbReference>
<feature type="compositionally biased region" description="Basic and acidic residues" evidence="8">
    <location>
        <begin position="267"/>
        <end position="278"/>
    </location>
</feature>
<organism evidence="10 11">
    <name type="scientific">Haemophilus sputorum</name>
    <dbReference type="NCBI Taxonomy" id="1078480"/>
    <lineage>
        <taxon>Bacteria</taxon>
        <taxon>Pseudomonadati</taxon>
        <taxon>Pseudomonadota</taxon>
        <taxon>Gammaproteobacteria</taxon>
        <taxon>Pasteurellales</taxon>
        <taxon>Pasteurellaceae</taxon>
        <taxon>Haemophilus</taxon>
    </lineage>
</organism>
<keyword evidence="3" id="KW-1134">Transmembrane beta strand</keyword>
<comment type="subcellular location">
    <subcellularLocation>
        <location evidence="2">Cell outer membrane</location>
    </subcellularLocation>
    <subcellularLocation>
        <location evidence="1">Cell surface</location>
    </subcellularLocation>
</comment>
<evidence type="ECO:0000256" key="7">
    <source>
        <dbReference type="ARBA" id="ARBA00023237"/>
    </source>
</evidence>
<dbReference type="Gene3D" id="3.30.1300.30">
    <property type="entry name" value="GSPII I/J protein-like"/>
    <property type="match status" value="1"/>
</dbReference>
<reference evidence="10 11" key="1">
    <citation type="submission" date="2018-05" db="EMBL/GenBank/DDBJ databases">
        <title>Draft Genome Sequences for a Diverse set of 7 Haemophilus Species.</title>
        <authorList>
            <person name="Nichols M."/>
            <person name="Topaz N."/>
            <person name="Wang X."/>
            <person name="Wang X."/>
            <person name="Boxrud D."/>
        </authorList>
    </citation>
    <scope>NUCLEOTIDE SEQUENCE [LARGE SCALE GENOMIC DNA]</scope>
    <source>
        <strain evidence="10 11">C2015005473</strain>
    </source>
</reference>
<keyword evidence="4" id="KW-0812">Transmembrane</keyword>
<feature type="region of interest" description="Disordered" evidence="8">
    <location>
        <begin position="267"/>
        <end position="313"/>
    </location>
</feature>
<feature type="domain" description="Trimeric autotransporter adhesin YadA-like C-terminal membrane anchor" evidence="9">
    <location>
        <begin position="851"/>
        <end position="911"/>
    </location>
</feature>
<proteinExistence type="predicted"/>
<dbReference type="Gene3D" id="3.90.1780.10">
    <property type="entry name" value="Trimeric adhesin"/>
    <property type="match status" value="2"/>
</dbReference>
<keyword evidence="7" id="KW-0998">Cell outer membrane</keyword>
<evidence type="ECO:0000313" key="10">
    <source>
        <dbReference type="EMBL" id="RDF12137.1"/>
    </source>
</evidence>
<dbReference type="InterPro" id="IPR045584">
    <property type="entry name" value="Pilin-like"/>
</dbReference>
<dbReference type="InterPro" id="IPR050149">
    <property type="entry name" value="Collagen_superfamily"/>
</dbReference>
<feature type="compositionally biased region" description="Polar residues" evidence="8">
    <location>
        <begin position="13"/>
        <end position="34"/>
    </location>
</feature>
<evidence type="ECO:0000256" key="8">
    <source>
        <dbReference type="SAM" id="MobiDB-lite"/>
    </source>
</evidence>
<keyword evidence="6" id="KW-0472">Membrane</keyword>